<evidence type="ECO:0000256" key="6">
    <source>
        <dbReference type="ARBA" id="ARBA00022741"/>
    </source>
</evidence>
<dbReference type="OrthoDB" id="193931at2759"/>
<dbReference type="SUPFAM" id="SSF56112">
    <property type="entry name" value="Protein kinase-like (PK-like)"/>
    <property type="match status" value="1"/>
</dbReference>
<dbReference type="Gene3D" id="3.30.310.80">
    <property type="entry name" value="Kinase associated domain 1, KA1"/>
    <property type="match status" value="1"/>
</dbReference>
<evidence type="ECO:0000256" key="9">
    <source>
        <dbReference type="ARBA" id="ARBA00023211"/>
    </source>
</evidence>
<dbReference type="Proteomes" id="UP000516437">
    <property type="component" value="Chromosome 6"/>
</dbReference>
<dbReference type="FunFam" id="1.10.510.10:FF:000571">
    <property type="entry name" value="Maternal embryonic leucine zipper kinase"/>
    <property type="match status" value="1"/>
</dbReference>
<evidence type="ECO:0000256" key="4">
    <source>
        <dbReference type="ARBA" id="ARBA00022527"/>
    </source>
</evidence>
<dbReference type="InterPro" id="IPR017441">
    <property type="entry name" value="Protein_kinase_ATP_BS"/>
</dbReference>
<feature type="binding site" evidence="13">
    <location>
        <position position="56"/>
    </location>
    <ligand>
        <name>ATP</name>
        <dbReference type="ChEBI" id="CHEBI:30616"/>
    </ligand>
</feature>
<evidence type="ECO:0000259" key="16">
    <source>
        <dbReference type="PROSITE" id="PS50011"/>
    </source>
</evidence>
<evidence type="ECO:0000313" key="19">
    <source>
        <dbReference type="Proteomes" id="UP000516437"/>
    </source>
</evidence>
<dbReference type="InterPro" id="IPR011009">
    <property type="entry name" value="Kinase-like_dom_sf"/>
</dbReference>
<proteinExistence type="inferred from homology"/>
<dbReference type="Gene3D" id="1.10.510.10">
    <property type="entry name" value="Transferase(Phosphotransferase) domain 1"/>
    <property type="match status" value="1"/>
</dbReference>
<dbReference type="InterPro" id="IPR004041">
    <property type="entry name" value="NAF_dom"/>
</dbReference>
<comment type="catalytic activity">
    <reaction evidence="10">
        <text>L-threonyl-[protein] + ATP = O-phospho-L-threonyl-[protein] + ADP + H(+)</text>
        <dbReference type="Rhea" id="RHEA:46608"/>
        <dbReference type="Rhea" id="RHEA-COMP:11060"/>
        <dbReference type="Rhea" id="RHEA-COMP:11605"/>
        <dbReference type="ChEBI" id="CHEBI:15378"/>
        <dbReference type="ChEBI" id="CHEBI:30013"/>
        <dbReference type="ChEBI" id="CHEBI:30616"/>
        <dbReference type="ChEBI" id="CHEBI:61977"/>
        <dbReference type="ChEBI" id="CHEBI:456216"/>
        <dbReference type="EC" id="2.7.11.1"/>
    </reaction>
</comment>
<evidence type="ECO:0000256" key="3">
    <source>
        <dbReference type="ARBA" id="ARBA00012513"/>
    </source>
</evidence>
<feature type="domain" description="NAF" evidence="17">
    <location>
        <begin position="359"/>
        <end position="383"/>
    </location>
</feature>
<dbReference type="FunFam" id="3.30.200.20:FF:000042">
    <property type="entry name" value="Aurora kinase A"/>
    <property type="match status" value="1"/>
</dbReference>
<dbReference type="AlphaFoldDB" id="A0A6A1VCG3"/>
<evidence type="ECO:0000259" key="17">
    <source>
        <dbReference type="PROSITE" id="PS50816"/>
    </source>
</evidence>
<dbReference type="InterPro" id="IPR008271">
    <property type="entry name" value="Ser/Thr_kinase_AS"/>
</dbReference>
<dbReference type="EMBL" id="RXIC02000024">
    <property type="protein sequence ID" value="KAB1210215.1"/>
    <property type="molecule type" value="Genomic_DNA"/>
</dbReference>
<feature type="compositionally biased region" description="Polar residues" evidence="15">
    <location>
        <begin position="332"/>
        <end position="344"/>
    </location>
</feature>
<protein>
    <recommendedName>
        <fullName evidence="3">non-specific serine/threonine protein kinase</fullName>
        <ecNumber evidence="3">2.7.11.1</ecNumber>
    </recommendedName>
</protein>
<dbReference type="InterPro" id="IPR000719">
    <property type="entry name" value="Prot_kinase_dom"/>
</dbReference>
<name>A0A6A1VCG3_9ROSI</name>
<dbReference type="PANTHER" id="PTHR43895">
    <property type="entry name" value="CALCIUM/CALMODULIN-DEPENDENT PROTEIN KINASE KINASE-RELATED"/>
    <property type="match status" value="1"/>
</dbReference>
<dbReference type="FunFam" id="3.30.310.80:FF:000005">
    <property type="entry name" value="Non-specific serine/threonine protein kinase"/>
    <property type="match status" value="1"/>
</dbReference>
<keyword evidence="8 13" id="KW-0067">ATP-binding</keyword>
<dbReference type="GO" id="GO:0004674">
    <property type="term" value="F:protein serine/threonine kinase activity"/>
    <property type="evidence" value="ECO:0007669"/>
    <property type="project" value="UniProtKB-KW"/>
</dbReference>
<dbReference type="Pfam" id="PF03822">
    <property type="entry name" value="NAF"/>
    <property type="match status" value="1"/>
</dbReference>
<organism evidence="18 19">
    <name type="scientific">Morella rubra</name>
    <name type="common">Chinese bayberry</name>
    <dbReference type="NCBI Taxonomy" id="262757"/>
    <lineage>
        <taxon>Eukaryota</taxon>
        <taxon>Viridiplantae</taxon>
        <taxon>Streptophyta</taxon>
        <taxon>Embryophyta</taxon>
        <taxon>Tracheophyta</taxon>
        <taxon>Spermatophyta</taxon>
        <taxon>Magnoliopsida</taxon>
        <taxon>eudicotyledons</taxon>
        <taxon>Gunneridae</taxon>
        <taxon>Pentapetalae</taxon>
        <taxon>rosids</taxon>
        <taxon>fabids</taxon>
        <taxon>Fagales</taxon>
        <taxon>Myricaceae</taxon>
        <taxon>Morella</taxon>
    </lineage>
</organism>
<feature type="compositionally biased region" description="Basic and acidic residues" evidence="15">
    <location>
        <begin position="312"/>
        <end position="324"/>
    </location>
</feature>
<accession>A0A6A1VCG3</accession>
<keyword evidence="4 14" id="KW-0723">Serine/threonine-protein kinase</keyword>
<keyword evidence="6 13" id="KW-0547">Nucleotide-binding</keyword>
<dbReference type="InterPro" id="IPR018451">
    <property type="entry name" value="NAF/FISL_domain"/>
</dbReference>
<reference evidence="18 19" key="1">
    <citation type="journal article" date="2019" name="Plant Biotechnol. J.">
        <title>The red bayberry genome and genetic basis of sex determination.</title>
        <authorList>
            <person name="Jia H.M."/>
            <person name="Jia H.J."/>
            <person name="Cai Q.L."/>
            <person name="Wang Y."/>
            <person name="Zhao H.B."/>
            <person name="Yang W.F."/>
            <person name="Wang G.Y."/>
            <person name="Li Y.H."/>
            <person name="Zhan D.L."/>
            <person name="Shen Y.T."/>
            <person name="Niu Q.F."/>
            <person name="Chang L."/>
            <person name="Qiu J."/>
            <person name="Zhao L."/>
            <person name="Xie H.B."/>
            <person name="Fu W.Y."/>
            <person name="Jin J."/>
            <person name="Li X.W."/>
            <person name="Jiao Y."/>
            <person name="Zhou C.C."/>
            <person name="Tu T."/>
            <person name="Chai C.Y."/>
            <person name="Gao J.L."/>
            <person name="Fan L.J."/>
            <person name="van de Weg E."/>
            <person name="Wang J.Y."/>
            <person name="Gao Z.S."/>
        </authorList>
    </citation>
    <scope>NUCLEOTIDE SEQUENCE [LARGE SCALE GENOMIC DNA]</scope>
    <source>
        <tissue evidence="18">Leaves</tissue>
    </source>
</reference>
<dbReference type="EC" id="2.7.11.1" evidence="3"/>
<dbReference type="GO" id="GO:0007165">
    <property type="term" value="P:signal transduction"/>
    <property type="evidence" value="ECO:0007669"/>
    <property type="project" value="InterPro"/>
</dbReference>
<feature type="region of interest" description="Disordered" evidence="15">
    <location>
        <begin position="312"/>
        <end position="354"/>
    </location>
</feature>
<keyword evidence="7 18" id="KW-0418">Kinase</keyword>
<evidence type="ECO:0000256" key="14">
    <source>
        <dbReference type="RuleBase" id="RU000304"/>
    </source>
</evidence>
<keyword evidence="5" id="KW-0808">Transferase</keyword>
<dbReference type="GO" id="GO:0005524">
    <property type="term" value="F:ATP binding"/>
    <property type="evidence" value="ECO:0007669"/>
    <property type="project" value="UniProtKB-UniRule"/>
</dbReference>
<comment type="similarity">
    <text evidence="2">Belongs to the protein kinase superfamily. CAMK Ser/Thr protein kinase family. SNF1 subfamily.</text>
</comment>
<comment type="function">
    <text evidence="12">CIPK serine-threonine protein kinases interact with CBL proteins. Binding of a CBL protein to the regulatory NAF domain of CIPK protein lead to the activation of the kinase in a calcium-dependent manner.</text>
</comment>
<evidence type="ECO:0000313" key="18">
    <source>
        <dbReference type="EMBL" id="KAB1210215.1"/>
    </source>
</evidence>
<evidence type="ECO:0000256" key="2">
    <source>
        <dbReference type="ARBA" id="ARBA00006234"/>
    </source>
</evidence>
<dbReference type="Pfam" id="PF00069">
    <property type="entry name" value="Pkinase"/>
    <property type="match status" value="1"/>
</dbReference>
<dbReference type="SMART" id="SM00220">
    <property type="entry name" value="S_TKc"/>
    <property type="match status" value="1"/>
</dbReference>
<evidence type="ECO:0000256" key="15">
    <source>
        <dbReference type="SAM" id="MobiDB-lite"/>
    </source>
</evidence>
<dbReference type="CDD" id="cd12195">
    <property type="entry name" value="CIPK_C"/>
    <property type="match status" value="1"/>
</dbReference>
<sequence>MAENSAGKNKRRNNRQSEIPAVLQGRFEINDLLGEGSFAKVYHACNINSGESVAIKVLDKRKILNIGLTRQIKREIQSLRRVRHPNIVQIFEVMASKEKIYIVMEFVGGGELFTKVTKGRVKEQVARKYFQQLISAVGFCHSRGVFHRDLKPENLLLDENGNLKVTDFGLSTLSDKTSHTFCGTPAYLAPEVLLLTIKGYQAANVDIWSCGVILYELMAGCSPFLGDNVRALYKGEFRCPRWFSLNLTRLLTRLLDPNPKTRITIPEIMESKWFKKGFKHVNFYVEDGQLCSIEEGEEKDVASNLDESRSEYESELKSKGKEASLPRPASWNALNTGDKQSLSESDSEFETRRNITSFPRPASLNAFDIISFSRGLDLSGLFGENGEEARFLSHAPVSRILSKLEEIAKVAKFTVRKKGCRLSLQGSRESVKGPLVVAAEVFELTPSLVLVELKRNGGDRGEYEEFCFKELKPGLHDLMQEESASTSHRPS</sequence>
<evidence type="ECO:0000256" key="7">
    <source>
        <dbReference type="ARBA" id="ARBA00022777"/>
    </source>
</evidence>
<dbReference type="PROSITE" id="PS50816">
    <property type="entry name" value="NAF"/>
    <property type="match status" value="1"/>
</dbReference>
<dbReference type="PANTHER" id="PTHR43895:SF140">
    <property type="entry name" value="CBL-INTERACTING SERINE_THREONINE-PROTEIN KINASE 12"/>
    <property type="match status" value="1"/>
</dbReference>
<evidence type="ECO:0000256" key="1">
    <source>
        <dbReference type="ARBA" id="ARBA00001936"/>
    </source>
</evidence>
<evidence type="ECO:0000256" key="8">
    <source>
        <dbReference type="ARBA" id="ARBA00022840"/>
    </source>
</evidence>
<keyword evidence="9" id="KW-0464">Manganese</keyword>
<comment type="cofactor">
    <cofactor evidence="1">
        <name>Mn(2+)</name>
        <dbReference type="ChEBI" id="CHEBI:29035"/>
    </cofactor>
</comment>
<evidence type="ECO:0000256" key="12">
    <source>
        <dbReference type="ARBA" id="ARBA00058225"/>
    </source>
</evidence>
<dbReference type="PROSITE" id="PS50011">
    <property type="entry name" value="PROTEIN_KINASE_DOM"/>
    <property type="match status" value="1"/>
</dbReference>
<evidence type="ECO:0000256" key="5">
    <source>
        <dbReference type="ARBA" id="ARBA00022679"/>
    </source>
</evidence>
<dbReference type="PROSITE" id="PS00107">
    <property type="entry name" value="PROTEIN_KINASE_ATP"/>
    <property type="match status" value="1"/>
</dbReference>
<evidence type="ECO:0000256" key="13">
    <source>
        <dbReference type="PROSITE-ProRule" id="PRU10141"/>
    </source>
</evidence>
<comment type="caution">
    <text evidence="18">The sequence shown here is derived from an EMBL/GenBank/DDBJ whole genome shotgun (WGS) entry which is preliminary data.</text>
</comment>
<evidence type="ECO:0000256" key="11">
    <source>
        <dbReference type="ARBA" id="ARBA00048679"/>
    </source>
</evidence>
<evidence type="ECO:0000256" key="10">
    <source>
        <dbReference type="ARBA" id="ARBA00047899"/>
    </source>
</evidence>
<keyword evidence="19" id="KW-1185">Reference proteome</keyword>
<feature type="domain" description="Protein kinase" evidence="16">
    <location>
        <begin position="27"/>
        <end position="274"/>
    </location>
</feature>
<gene>
    <name evidence="18" type="ORF">CJ030_MR6G003906</name>
</gene>
<comment type="catalytic activity">
    <reaction evidence="11">
        <text>L-seryl-[protein] + ATP = O-phospho-L-seryl-[protein] + ADP + H(+)</text>
        <dbReference type="Rhea" id="RHEA:17989"/>
        <dbReference type="Rhea" id="RHEA-COMP:9863"/>
        <dbReference type="Rhea" id="RHEA-COMP:11604"/>
        <dbReference type="ChEBI" id="CHEBI:15378"/>
        <dbReference type="ChEBI" id="CHEBI:29999"/>
        <dbReference type="ChEBI" id="CHEBI:30616"/>
        <dbReference type="ChEBI" id="CHEBI:83421"/>
        <dbReference type="ChEBI" id="CHEBI:456216"/>
        <dbReference type="EC" id="2.7.11.1"/>
    </reaction>
</comment>
<dbReference type="PROSITE" id="PS00108">
    <property type="entry name" value="PROTEIN_KINASE_ST"/>
    <property type="match status" value="1"/>
</dbReference>